<dbReference type="SUPFAM" id="SSF141571">
    <property type="entry name" value="Pentapeptide repeat-like"/>
    <property type="match status" value="1"/>
</dbReference>
<dbReference type="Proteomes" id="UP000031408">
    <property type="component" value="Unassembled WGS sequence"/>
</dbReference>
<dbReference type="InterPro" id="IPR051082">
    <property type="entry name" value="Pentapeptide-BTB/POZ_domain"/>
</dbReference>
<feature type="transmembrane region" description="Helical" evidence="1">
    <location>
        <begin position="91"/>
        <end position="113"/>
    </location>
</feature>
<dbReference type="AlphaFoldDB" id="A0A0C1LC07"/>
<dbReference type="EMBL" id="JSVC01000024">
    <property type="protein sequence ID" value="KIC93033.1"/>
    <property type="molecule type" value="Genomic_DNA"/>
</dbReference>
<dbReference type="STRING" id="1349421.OI18_20020"/>
<reference evidence="2 3" key="1">
    <citation type="submission" date="2014-11" db="EMBL/GenBank/DDBJ databases">
        <title>Genome sequence of Flavihumibacter solisilvae 3-3.</title>
        <authorList>
            <person name="Zhou G."/>
            <person name="Li M."/>
            <person name="Wang G."/>
        </authorList>
    </citation>
    <scope>NUCLEOTIDE SEQUENCE [LARGE SCALE GENOMIC DNA]</scope>
    <source>
        <strain evidence="2 3">3-3</strain>
    </source>
</reference>
<dbReference type="PANTHER" id="PTHR14136">
    <property type="entry name" value="BTB_POZ DOMAIN-CONTAINING PROTEIN KCTD9"/>
    <property type="match status" value="1"/>
</dbReference>
<evidence type="ECO:0000313" key="3">
    <source>
        <dbReference type="Proteomes" id="UP000031408"/>
    </source>
</evidence>
<proteinExistence type="predicted"/>
<keyword evidence="1" id="KW-0472">Membrane</keyword>
<evidence type="ECO:0000256" key="1">
    <source>
        <dbReference type="SAM" id="Phobius"/>
    </source>
</evidence>
<evidence type="ECO:0008006" key="4">
    <source>
        <dbReference type="Google" id="ProtNLM"/>
    </source>
</evidence>
<keyword evidence="3" id="KW-1185">Reference proteome</keyword>
<name>A0A0C1LC07_9BACT</name>
<dbReference type="Pfam" id="PF00805">
    <property type="entry name" value="Pentapeptide"/>
    <property type="match status" value="2"/>
</dbReference>
<keyword evidence="1" id="KW-1133">Transmembrane helix</keyword>
<feature type="transmembrane region" description="Helical" evidence="1">
    <location>
        <begin position="149"/>
        <end position="173"/>
    </location>
</feature>
<feature type="transmembrane region" description="Helical" evidence="1">
    <location>
        <begin position="119"/>
        <end position="137"/>
    </location>
</feature>
<accession>A0A0C1LC07</accession>
<comment type="caution">
    <text evidence="2">The sequence shown here is derived from an EMBL/GenBank/DDBJ whole genome shotgun (WGS) entry which is preliminary data.</text>
</comment>
<gene>
    <name evidence="2" type="ORF">OI18_20020</name>
</gene>
<dbReference type="PANTHER" id="PTHR14136:SF17">
    <property type="entry name" value="BTB_POZ DOMAIN-CONTAINING PROTEIN KCTD9"/>
    <property type="match status" value="1"/>
</dbReference>
<organism evidence="2 3">
    <name type="scientific">Flavihumibacter solisilvae</name>
    <dbReference type="NCBI Taxonomy" id="1349421"/>
    <lineage>
        <taxon>Bacteria</taxon>
        <taxon>Pseudomonadati</taxon>
        <taxon>Bacteroidota</taxon>
        <taxon>Chitinophagia</taxon>
        <taxon>Chitinophagales</taxon>
        <taxon>Chitinophagaceae</taxon>
        <taxon>Flavihumibacter</taxon>
    </lineage>
</organism>
<dbReference type="InterPro" id="IPR001646">
    <property type="entry name" value="5peptide_repeat"/>
</dbReference>
<dbReference type="OrthoDB" id="666996at2"/>
<evidence type="ECO:0000313" key="2">
    <source>
        <dbReference type="EMBL" id="KIC93033.1"/>
    </source>
</evidence>
<protein>
    <recommendedName>
        <fullName evidence="4">Pentapeptide repeat-containing protein</fullName>
    </recommendedName>
</protein>
<dbReference type="Gene3D" id="2.160.20.80">
    <property type="entry name" value="E3 ubiquitin-protein ligase SopA"/>
    <property type="match status" value="2"/>
</dbReference>
<feature type="transmembrane region" description="Helical" evidence="1">
    <location>
        <begin position="58"/>
        <end position="79"/>
    </location>
</feature>
<sequence length="283" mass="30474">MVLDYSHKNLQMQSLKNLDLSNASFEDSDLRGTDFSGSNLTGADFTHARTGMTPMTTAWIFLVALIVSALSGYIAMLAGHTMQEMLASPDVKVRVSGIVTITLVILFILVSMWRGVGNSIRILVIPAAILALIIGIINYSSGLGTGRGMLYLIISLILIVIMFIVGTISRVAAGDLSNILFFIVALAGGMFAQSVGGGIGTLVMALSCAVISKRALKGTKGFESLHKIATYFTQKFGTSFRNTRLTNANFSRSKIHNADFSHADISDVKWRDAKKLNCIIDNA</sequence>
<keyword evidence="1" id="KW-0812">Transmembrane</keyword>
<feature type="transmembrane region" description="Helical" evidence="1">
    <location>
        <begin position="179"/>
        <end position="211"/>
    </location>
</feature>